<reference evidence="1 2" key="1">
    <citation type="submission" date="2015-01" db="EMBL/GenBank/DDBJ databases">
        <title>Genome of allotetraploid Gossypium barbadense reveals genomic plasticity and fiber elongation in cotton evolution.</title>
        <authorList>
            <person name="Chen X."/>
            <person name="Liu X."/>
            <person name="Zhao B."/>
            <person name="Zheng H."/>
            <person name="Hu Y."/>
            <person name="Lu G."/>
            <person name="Yang C."/>
            <person name="Chen J."/>
            <person name="Shan C."/>
            <person name="Zhang L."/>
            <person name="Zhou Y."/>
            <person name="Wang L."/>
            <person name="Guo W."/>
            <person name="Bai Y."/>
            <person name="Ruan J."/>
            <person name="Shangguan X."/>
            <person name="Mao Y."/>
            <person name="Jiang J."/>
            <person name="Zhu Y."/>
            <person name="Lei J."/>
            <person name="Kang H."/>
            <person name="Chen S."/>
            <person name="He X."/>
            <person name="Wang R."/>
            <person name="Wang Y."/>
            <person name="Chen J."/>
            <person name="Wang L."/>
            <person name="Yu S."/>
            <person name="Wang B."/>
            <person name="Wei J."/>
            <person name="Song S."/>
            <person name="Lu X."/>
            <person name="Gao Z."/>
            <person name="Gu W."/>
            <person name="Deng X."/>
            <person name="Ma D."/>
            <person name="Wang S."/>
            <person name="Liang W."/>
            <person name="Fang L."/>
            <person name="Cai C."/>
            <person name="Zhu X."/>
            <person name="Zhou B."/>
            <person name="Zhang Y."/>
            <person name="Chen Z."/>
            <person name="Xu S."/>
            <person name="Zhu R."/>
            <person name="Wang S."/>
            <person name="Zhang T."/>
            <person name="Zhao G."/>
        </authorList>
    </citation>
    <scope>NUCLEOTIDE SEQUENCE [LARGE SCALE GENOMIC DNA]</scope>
    <source>
        <strain evidence="2">cv. Xinhai21</strain>
        <tissue evidence="1">Leaf</tissue>
    </source>
</reference>
<proteinExistence type="predicted"/>
<gene>
    <name evidence="1" type="ORF">GOBAR_AA40020</name>
</gene>
<accession>A0A2P5VPB4</accession>
<organism evidence="1 2">
    <name type="scientific">Gossypium barbadense</name>
    <name type="common">Sea Island cotton</name>
    <name type="synonym">Hibiscus barbadensis</name>
    <dbReference type="NCBI Taxonomy" id="3634"/>
    <lineage>
        <taxon>Eukaryota</taxon>
        <taxon>Viridiplantae</taxon>
        <taxon>Streptophyta</taxon>
        <taxon>Embryophyta</taxon>
        <taxon>Tracheophyta</taxon>
        <taxon>Spermatophyta</taxon>
        <taxon>Magnoliopsida</taxon>
        <taxon>eudicotyledons</taxon>
        <taxon>Gunneridae</taxon>
        <taxon>Pentapetalae</taxon>
        <taxon>rosids</taxon>
        <taxon>malvids</taxon>
        <taxon>Malvales</taxon>
        <taxon>Malvaceae</taxon>
        <taxon>Malvoideae</taxon>
        <taxon>Gossypium</taxon>
    </lineage>
</organism>
<dbReference type="OrthoDB" id="1928753at2759"/>
<dbReference type="AlphaFoldDB" id="A0A2P5VPB4"/>
<name>A0A2P5VPB4_GOSBA</name>
<evidence type="ECO:0000313" key="2">
    <source>
        <dbReference type="Proteomes" id="UP000239757"/>
    </source>
</evidence>
<dbReference type="EMBL" id="KZ671708">
    <property type="protein sequence ID" value="PPR80697.1"/>
    <property type="molecule type" value="Genomic_DNA"/>
</dbReference>
<evidence type="ECO:0000313" key="1">
    <source>
        <dbReference type="EMBL" id="PPR80697.1"/>
    </source>
</evidence>
<protein>
    <submittedName>
        <fullName evidence="1">Uncharacterized protein</fullName>
    </submittedName>
</protein>
<sequence length="192" mass="21581">MRNNGQSLVCIRKIEEKLGDPALALSGPRAIGRGETQFLRGNYGNETKSSRMIPGFDPKRSALPGNIYLHKLDQEIRRIRQKYEIPIVQKIRSVLLRTGRIDDQENSGEEATCAFGMGHGRLRVEKRKGKVFLIALPFTLQNPKTSNTNITHTLETVPTLLYQPKPRSRGKASLTIPIMASAPKYIPSTFPW</sequence>
<dbReference type="Proteomes" id="UP000239757">
    <property type="component" value="Unassembled WGS sequence"/>
</dbReference>